<feature type="region of interest" description="Disordered" evidence="1">
    <location>
        <begin position="209"/>
        <end position="267"/>
    </location>
</feature>
<dbReference type="Proteomes" id="UP000315440">
    <property type="component" value="Unassembled WGS sequence"/>
</dbReference>
<organism evidence="3 4">
    <name type="scientific">Pseudobythopirellula maris</name>
    <dbReference type="NCBI Taxonomy" id="2527991"/>
    <lineage>
        <taxon>Bacteria</taxon>
        <taxon>Pseudomonadati</taxon>
        <taxon>Planctomycetota</taxon>
        <taxon>Planctomycetia</taxon>
        <taxon>Pirellulales</taxon>
        <taxon>Lacipirellulaceae</taxon>
        <taxon>Pseudobythopirellula</taxon>
    </lineage>
</organism>
<evidence type="ECO:0000313" key="4">
    <source>
        <dbReference type="Proteomes" id="UP000315440"/>
    </source>
</evidence>
<evidence type="ECO:0000256" key="1">
    <source>
        <dbReference type="SAM" id="MobiDB-lite"/>
    </source>
</evidence>
<gene>
    <name evidence="3" type="ORF">Mal64_05250</name>
</gene>
<feature type="chain" id="PRO_5023136049" evidence="2">
    <location>
        <begin position="23"/>
        <end position="267"/>
    </location>
</feature>
<feature type="compositionally biased region" description="Polar residues" evidence="1">
    <location>
        <begin position="253"/>
        <end position="267"/>
    </location>
</feature>
<dbReference type="OrthoDB" id="282702at2"/>
<evidence type="ECO:0000256" key="2">
    <source>
        <dbReference type="SAM" id="SignalP"/>
    </source>
</evidence>
<accession>A0A5C5ZTI0</accession>
<protein>
    <submittedName>
        <fullName evidence="3">Uncharacterized protein</fullName>
    </submittedName>
</protein>
<dbReference type="RefSeq" id="WP_146396624.1">
    <property type="nucleotide sequence ID" value="NZ_SJPQ01000001.1"/>
</dbReference>
<dbReference type="AlphaFoldDB" id="A0A5C5ZTI0"/>
<evidence type="ECO:0000313" key="3">
    <source>
        <dbReference type="EMBL" id="TWT90141.1"/>
    </source>
</evidence>
<keyword evidence="2" id="KW-0732">Signal</keyword>
<proteinExistence type="predicted"/>
<comment type="caution">
    <text evidence="3">The sequence shown here is derived from an EMBL/GenBank/DDBJ whole genome shotgun (WGS) entry which is preliminary data.</text>
</comment>
<dbReference type="EMBL" id="SJPQ01000001">
    <property type="protein sequence ID" value="TWT90141.1"/>
    <property type="molecule type" value="Genomic_DNA"/>
</dbReference>
<feature type="signal peptide" evidence="2">
    <location>
        <begin position="1"/>
        <end position="22"/>
    </location>
</feature>
<keyword evidence="4" id="KW-1185">Reference proteome</keyword>
<name>A0A5C5ZTI0_9BACT</name>
<reference evidence="3 4" key="1">
    <citation type="submission" date="2019-02" db="EMBL/GenBank/DDBJ databases">
        <title>Deep-cultivation of Planctomycetes and their phenomic and genomic characterization uncovers novel biology.</title>
        <authorList>
            <person name="Wiegand S."/>
            <person name="Jogler M."/>
            <person name="Boedeker C."/>
            <person name="Pinto D."/>
            <person name="Vollmers J."/>
            <person name="Rivas-Marin E."/>
            <person name="Kohn T."/>
            <person name="Peeters S.H."/>
            <person name="Heuer A."/>
            <person name="Rast P."/>
            <person name="Oberbeckmann S."/>
            <person name="Bunk B."/>
            <person name="Jeske O."/>
            <person name="Meyerdierks A."/>
            <person name="Storesund J.E."/>
            <person name="Kallscheuer N."/>
            <person name="Luecker S."/>
            <person name="Lage O.M."/>
            <person name="Pohl T."/>
            <person name="Merkel B.J."/>
            <person name="Hornburger P."/>
            <person name="Mueller R.-W."/>
            <person name="Bruemmer F."/>
            <person name="Labrenz M."/>
            <person name="Spormann A.M."/>
            <person name="Op Den Camp H."/>
            <person name="Overmann J."/>
            <person name="Amann R."/>
            <person name="Jetten M.S.M."/>
            <person name="Mascher T."/>
            <person name="Medema M.H."/>
            <person name="Devos D.P."/>
            <person name="Kaster A.-K."/>
            <person name="Ovreas L."/>
            <person name="Rohde M."/>
            <person name="Galperin M.Y."/>
            <person name="Jogler C."/>
        </authorList>
    </citation>
    <scope>NUCLEOTIDE SEQUENCE [LARGE SCALE GENOMIC DNA]</scope>
    <source>
        <strain evidence="3 4">Mal64</strain>
    </source>
</reference>
<sequence length="267" mass="29187" precursor="true">MKRTPQLLALLVACLLSADCQAWTWSSKDDSADKPLSRSSSPTLDLGKKIAKLPKPWPWNKKETGPRVGTPRRIVSAWTETILQQSGQPSMRGFGGRLFFYDDEKKPIAVEGQVVVYAFEETGRIATDHKPTRRYVFPPAEVARRQSESEVGVSYNFWLPWNEVGGPTADVSLIARFEPLQGGTLIVSESTRHRLPGDDLLTPTQDEMIAQPNTSPAGRSGVEQAAYSHQAPVTRGSTTIGPSAAAAGATPNRLKTSTITLPSRSRF</sequence>